<dbReference type="SUPFAM" id="SSF54909">
    <property type="entry name" value="Dimeric alpha+beta barrel"/>
    <property type="match status" value="1"/>
</dbReference>
<keyword evidence="6" id="KW-1185">Reference proteome</keyword>
<evidence type="ECO:0000256" key="3">
    <source>
        <dbReference type="ARBA" id="ARBA00023163"/>
    </source>
</evidence>
<keyword evidence="1" id="KW-0805">Transcription regulation</keyword>
<dbReference type="PROSITE" id="PS50956">
    <property type="entry name" value="HTH_ASNC_2"/>
    <property type="match status" value="1"/>
</dbReference>
<dbReference type="InterPro" id="IPR000485">
    <property type="entry name" value="AsnC-type_HTH_dom"/>
</dbReference>
<dbReference type="InterPro" id="IPR036390">
    <property type="entry name" value="WH_DNA-bd_sf"/>
</dbReference>
<dbReference type="SMART" id="SM00344">
    <property type="entry name" value="HTH_ASNC"/>
    <property type="match status" value="1"/>
</dbReference>
<evidence type="ECO:0000256" key="2">
    <source>
        <dbReference type="ARBA" id="ARBA00023125"/>
    </source>
</evidence>
<evidence type="ECO:0000256" key="1">
    <source>
        <dbReference type="ARBA" id="ARBA00023015"/>
    </source>
</evidence>
<dbReference type="PRINTS" id="PR00033">
    <property type="entry name" value="HTHASNC"/>
</dbReference>
<keyword evidence="2" id="KW-0238">DNA-binding</keyword>
<feature type="domain" description="HTH asnC-type" evidence="4">
    <location>
        <begin position="1"/>
        <end position="80"/>
    </location>
</feature>
<dbReference type="SUPFAM" id="SSF46785">
    <property type="entry name" value="Winged helix' DNA-binding domain"/>
    <property type="match status" value="1"/>
</dbReference>
<dbReference type="InterPro" id="IPR019887">
    <property type="entry name" value="Tscrpt_reg_AsnC/Lrp_C"/>
</dbReference>
<dbReference type="Proteomes" id="UP001156694">
    <property type="component" value="Unassembled WGS sequence"/>
</dbReference>
<reference evidence="6" key="1">
    <citation type="journal article" date="2019" name="Int. J. Syst. Evol. Microbiol.">
        <title>The Global Catalogue of Microorganisms (GCM) 10K type strain sequencing project: providing services to taxonomists for standard genome sequencing and annotation.</title>
        <authorList>
            <consortium name="The Broad Institute Genomics Platform"/>
            <consortium name="The Broad Institute Genome Sequencing Center for Infectious Disease"/>
            <person name="Wu L."/>
            <person name="Ma J."/>
        </authorList>
    </citation>
    <scope>NUCLEOTIDE SEQUENCE [LARGE SCALE GENOMIC DNA]</scope>
    <source>
        <strain evidence="6">NBRC 110140</strain>
    </source>
</reference>
<comment type="caution">
    <text evidence="5">The sequence shown here is derived from an EMBL/GenBank/DDBJ whole genome shotgun (WGS) entry which is preliminary data.</text>
</comment>
<proteinExistence type="predicted"/>
<evidence type="ECO:0000313" key="5">
    <source>
        <dbReference type="EMBL" id="GLQ33877.1"/>
    </source>
</evidence>
<dbReference type="EMBL" id="BSNN01000002">
    <property type="protein sequence ID" value="GLQ33877.1"/>
    <property type="molecule type" value="Genomic_DNA"/>
</dbReference>
<dbReference type="Gene3D" id="1.10.10.10">
    <property type="entry name" value="Winged helix-like DNA-binding domain superfamily/Winged helix DNA-binding domain"/>
    <property type="match status" value="1"/>
</dbReference>
<dbReference type="RefSeq" id="WP_284375222.1">
    <property type="nucleotide sequence ID" value="NZ_BSNN01000002.1"/>
</dbReference>
<gene>
    <name evidence="5" type="ORF">GCM10007939_01600</name>
</gene>
<dbReference type="InterPro" id="IPR019888">
    <property type="entry name" value="Tscrpt_reg_AsnC-like"/>
</dbReference>
<keyword evidence="3" id="KW-0804">Transcription</keyword>
<protein>
    <submittedName>
        <fullName evidence="5">AsnC family transcriptional regulator</fullName>
    </submittedName>
</protein>
<dbReference type="Pfam" id="PF01037">
    <property type="entry name" value="AsnC_trans_reg"/>
    <property type="match status" value="1"/>
</dbReference>
<dbReference type="Gene3D" id="3.30.70.920">
    <property type="match status" value="1"/>
</dbReference>
<dbReference type="PANTHER" id="PTHR30154">
    <property type="entry name" value="LEUCINE-RESPONSIVE REGULATORY PROTEIN"/>
    <property type="match status" value="1"/>
</dbReference>
<evidence type="ECO:0000313" key="6">
    <source>
        <dbReference type="Proteomes" id="UP001156694"/>
    </source>
</evidence>
<sequence length="141" mass="15166">MDAIDHTIIDALRQNARLPISSLAAQLGMARTTIQTRLSRLESTGIIQGYAVRLGPEIEERQIKATVLLQLDPKAGAGVVARLKKIPNVEQAFTASGRFDLVLTVGANSTGALDEILDEIGDMQGVKSSESLIQLSTKIDR</sequence>
<dbReference type="InterPro" id="IPR011008">
    <property type="entry name" value="Dimeric_a/b-barrel"/>
</dbReference>
<dbReference type="PANTHER" id="PTHR30154:SF53">
    <property type="entry name" value="HTH-TYPE TRANSCRIPTIONAL REGULATOR LRPC"/>
    <property type="match status" value="1"/>
</dbReference>
<dbReference type="InterPro" id="IPR036388">
    <property type="entry name" value="WH-like_DNA-bd_sf"/>
</dbReference>
<organism evidence="5 6">
    <name type="scientific">Amylibacter marinus</name>
    <dbReference type="NCBI Taxonomy" id="1475483"/>
    <lineage>
        <taxon>Bacteria</taxon>
        <taxon>Pseudomonadati</taxon>
        <taxon>Pseudomonadota</taxon>
        <taxon>Alphaproteobacteria</taxon>
        <taxon>Rhodobacterales</taxon>
        <taxon>Paracoccaceae</taxon>
        <taxon>Amylibacter</taxon>
    </lineage>
</organism>
<accession>A0ABQ5VRI8</accession>
<name>A0ABQ5VRI8_9RHOB</name>
<dbReference type="Pfam" id="PF13404">
    <property type="entry name" value="HTH_AsnC-type"/>
    <property type="match status" value="1"/>
</dbReference>
<evidence type="ECO:0000259" key="4">
    <source>
        <dbReference type="PROSITE" id="PS50956"/>
    </source>
</evidence>